<dbReference type="PANTHER" id="PTHR43215">
    <property type="entry name" value="RADIAL SPOKE HEAD 1 HOMOLOG"/>
    <property type="match status" value="1"/>
</dbReference>
<evidence type="ECO:0000256" key="1">
    <source>
        <dbReference type="ARBA" id="ARBA00022737"/>
    </source>
</evidence>
<dbReference type="Gene3D" id="2.20.110.10">
    <property type="entry name" value="Histone H3 K4-specific methyltransferase SET7/9 N-terminal domain"/>
    <property type="match status" value="1"/>
</dbReference>
<dbReference type="InterPro" id="IPR003409">
    <property type="entry name" value="MORN"/>
</dbReference>
<dbReference type="Pfam" id="PF02493">
    <property type="entry name" value="MORN"/>
    <property type="match status" value="2"/>
</dbReference>
<evidence type="ECO:0000313" key="2">
    <source>
        <dbReference type="EMBL" id="SVB95920.1"/>
    </source>
</evidence>
<dbReference type="SUPFAM" id="SSF82185">
    <property type="entry name" value="Histone H3 K4-specific methyltransferase SET7/9 N-terminal domain"/>
    <property type="match status" value="1"/>
</dbReference>
<reference evidence="2" key="1">
    <citation type="submission" date="2018-05" db="EMBL/GenBank/DDBJ databases">
        <authorList>
            <person name="Lanie J.A."/>
            <person name="Ng W.-L."/>
            <person name="Kazmierczak K.M."/>
            <person name="Andrzejewski T.M."/>
            <person name="Davidsen T.M."/>
            <person name="Wayne K.J."/>
            <person name="Tettelin H."/>
            <person name="Glass J.I."/>
            <person name="Rusch D."/>
            <person name="Podicherti R."/>
            <person name="Tsui H.-C.T."/>
            <person name="Winkler M.E."/>
        </authorList>
    </citation>
    <scope>NUCLEOTIDE SEQUENCE</scope>
</reference>
<dbReference type="AlphaFoldDB" id="A0A382I8F5"/>
<sequence length="108" mass="11735">MTVLTEEMIGNSMYTGDGEYTWPDGKKYEGPWLNGLQNGEGKETEPEGHVYEGGFVSGERIGSYKKTFANGVIVNAVIKEAGAAPTNCVYSNIPEDLQHLFNADGTLK</sequence>
<keyword evidence="1" id="KW-0677">Repeat</keyword>
<organism evidence="2">
    <name type="scientific">marine metagenome</name>
    <dbReference type="NCBI Taxonomy" id="408172"/>
    <lineage>
        <taxon>unclassified sequences</taxon>
        <taxon>metagenomes</taxon>
        <taxon>ecological metagenomes</taxon>
    </lineage>
</organism>
<protein>
    <recommendedName>
        <fullName evidence="3">MORN repeat-containing protein</fullName>
    </recommendedName>
</protein>
<dbReference type="PANTHER" id="PTHR43215:SF14">
    <property type="entry name" value="RADIAL SPOKE HEAD 1 HOMOLOG"/>
    <property type="match status" value="1"/>
</dbReference>
<evidence type="ECO:0008006" key="3">
    <source>
        <dbReference type="Google" id="ProtNLM"/>
    </source>
</evidence>
<name>A0A382I8F5_9ZZZZ</name>
<dbReference type="EMBL" id="UINC01065841">
    <property type="protein sequence ID" value="SVB95920.1"/>
    <property type="molecule type" value="Genomic_DNA"/>
</dbReference>
<gene>
    <name evidence="2" type="ORF">METZ01_LOCUS248774</name>
</gene>
<accession>A0A382I8F5</accession>
<proteinExistence type="predicted"/>